<reference evidence="11" key="2">
    <citation type="submission" date="2025-05" db="UniProtKB">
        <authorList>
            <consortium name="EnsemblMetazoa"/>
        </authorList>
    </citation>
    <scope>IDENTIFICATION</scope>
</reference>
<protein>
    <submittedName>
        <fullName evidence="13">GPI transamidase component PIG-S</fullName>
    </submittedName>
</protein>
<evidence type="ECO:0000313" key="11">
    <source>
        <dbReference type="EnsemblMetazoa" id="XP_028138567.1"/>
    </source>
</evidence>
<comment type="pathway">
    <text evidence="2">Glycolipid biosynthesis; glycosylphosphatidylinositol-anchor biosynthesis.</text>
</comment>
<evidence type="ECO:0000313" key="12">
    <source>
        <dbReference type="Proteomes" id="UP001652700"/>
    </source>
</evidence>
<dbReference type="AlphaFoldDB" id="A0A6P7FUV9"/>
<keyword evidence="4" id="KW-0337">GPI-anchor biosynthesis</keyword>
<dbReference type="GO" id="GO:0016255">
    <property type="term" value="P:attachment of GPI anchor to protein"/>
    <property type="evidence" value="ECO:0007669"/>
    <property type="project" value="InterPro"/>
</dbReference>
<dbReference type="FunCoup" id="A0A6P7FUV9">
    <property type="interactions" value="1967"/>
</dbReference>
<comment type="similarity">
    <text evidence="3">Belongs to the PIGS family.</text>
</comment>
<keyword evidence="12" id="KW-1185">Reference proteome</keyword>
<dbReference type="KEGG" id="dvv:114332958"/>
<dbReference type="PANTHER" id="PTHR21072">
    <property type="entry name" value="GPI TRANSAMIDASE COMPONENT PIG-S"/>
    <property type="match status" value="1"/>
</dbReference>
<evidence type="ECO:0000256" key="4">
    <source>
        <dbReference type="ARBA" id="ARBA00022502"/>
    </source>
</evidence>
<gene>
    <name evidence="13" type="primary">LOC114332958</name>
</gene>
<evidence type="ECO:0000256" key="5">
    <source>
        <dbReference type="ARBA" id="ARBA00022692"/>
    </source>
</evidence>
<keyword evidence="6" id="KW-0256">Endoplasmic reticulum</keyword>
<evidence type="ECO:0000256" key="9">
    <source>
        <dbReference type="ARBA" id="ARBA00023180"/>
    </source>
</evidence>
<dbReference type="PANTHER" id="PTHR21072:SF13">
    <property type="entry name" value="GPI TRANSAMIDASE COMPONENT PIG-S"/>
    <property type="match status" value="1"/>
</dbReference>
<evidence type="ECO:0000256" key="6">
    <source>
        <dbReference type="ARBA" id="ARBA00022824"/>
    </source>
</evidence>
<evidence type="ECO:0000256" key="1">
    <source>
        <dbReference type="ARBA" id="ARBA00004477"/>
    </source>
</evidence>
<dbReference type="GO" id="GO:0006506">
    <property type="term" value="P:GPI anchor biosynthetic process"/>
    <property type="evidence" value="ECO:0007669"/>
    <property type="project" value="UniProtKB-UniPathway"/>
</dbReference>
<evidence type="ECO:0000313" key="13">
    <source>
        <dbReference type="RefSeq" id="XP_028138567.1"/>
    </source>
</evidence>
<feature type="transmembrane region" description="Helical" evidence="10">
    <location>
        <begin position="24"/>
        <end position="46"/>
    </location>
</feature>
<reference evidence="13" key="1">
    <citation type="submission" date="2025-04" db="UniProtKB">
        <authorList>
            <consortium name="RefSeq"/>
        </authorList>
    </citation>
    <scope>IDENTIFICATION</scope>
    <source>
        <tissue evidence="13">Whole insect</tissue>
    </source>
</reference>
<keyword evidence="9" id="KW-0325">Glycoprotein</keyword>
<organism evidence="13">
    <name type="scientific">Diabrotica virgifera virgifera</name>
    <name type="common">western corn rootworm</name>
    <dbReference type="NCBI Taxonomy" id="50390"/>
    <lineage>
        <taxon>Eukaryota</taxon>
        <taxon>Metazoa</taxon>
        <taxon>Ecdysozoa</taxon>
        <taxon>Arthropoda</taxon>
        <taxon>Hexapoda</taxon>
        <taxon>Insecta</taxon>
        <taxon>Pterygota</taxon>
        <taxon>Neoptera</taxon>
        <taxon>Endopterygota</taxon>
        <taxon>Coleoptera</taxon>
        <taxon>Polyphaga</taxon>
        <taxon>Cucujiformia</taxon>
        <taxon>Chrysomeloidea</taxon>
        <taxon>Chrysomelidae</taxon>
        <taxon>Galerucinae</taxon>
        <taxon>Diabroticina</taxon>
        <taxon>Diabroticites</taxon>
        <taxon>Diabrotica</taxon>
    </lineage>
</organism>
<dbReference type="RefSeq" id="XP_028138567.1">
    <property type="nucleotide sequence ID" value="XM_028282766.1"/>
</dbReference>
<dbReference type="InterPro" id="IPR019540">
    <property type="entry name" value="PtdIno-glycan_biosynth_class_S"/>
</dbReference>
<dbReference type="OrthoDB" id="28748at2759"/>
<feature type="transmembrane region" description="Helical" evidence="10">
    <location>
        <begin position="349"/>
        <end position="370"/>
    </location>
</feature>
<name>A0A6P7FUV9_DIAVI</name>
<evidence type="ECO:0000256" key="7">
    <source>
        <dbReference type="ARBA" id="ARBA00022989"/>
    </source>
</evidence>
<evidence type="ECO:0000256" key="10">
    <source>
        <dbReference type="SAM" id="Phobius"/>
    </source>
</evidence>
<comment type="subcellular location">
    <subcellularLocation>
        <location evidence="1">Endoplasmic reticulum membrane</location>
        <topology evidence="1">Multi-pass membrane protein</topology>
    </subcellularLocation>
</comment>
<proteinExistence type="inferred from homology"/>
<dbReference type="UniPathway" id="UPA00196"/>
<dbReference type="InParanoid" id="A0A6P7FUV9"/>
<keyword evidence="8 10" id="KW-0472">Membrane</keyword>
<evidence type="ECO:0000256" key="3">
    <source>
        <dbReference type="ARBA" id="ARBA00005316"/>
    </source>
</evidence>
<keyword evidence="5 10" id="KW-0812">Transmembrane</keyword>
<dbReference type="Proteomes" id="UP001652700">
    <property type="component" value="Unplaced"/>
</dbReference>
<evidence type="ECO:0000256" key="2">
    <source>
        <dbReference type="ARBA" id="ARBA00004687"/>
    </source>
</evidence>
<dbReference type="EnsemblMetazoa" id="XM_028282766.2">
    <property type="protein sequence ID" value="XP_028138567.1"/>
    <property type="gene ID" value="LOC114332958"/>
</dbReference>
<dbReference type="GO" id="GO:0042765">
    <property type="term" value="C:GPI-anchor transamidase complex"/>
    <property type="evidence" value="ECO:0007669"/>
    <property type="project" value="InterPro"/>
</dbReference>
<dbReference type="CTD" id="42979"/>
<dbReference type="GeneID" id="114332958"/>
<sequence>MSASIKDGKTPSTKATENEEDGDYRIYSVISYFIVLVVIGLPIWWYTTRVYRASLPLTRMQEVEVNNYTEKEYGMPLSLEYDILISFVHPDPLNPQVELIGADIEQYLNPYLAKISPIAEFIIKSQWLYLIDLGLAPVKLNNHFVLKEDQLPHIITPLESKLWSHMSPRPTINLVVYFAPCGDHPLYIYDKHNQKVETNAFLSPRWGGLLVVNSDKASCEKGILKPNLNSITSVFVTQLQKLFKVDNISDVDNIYELKMRKATEMIASTRRTLRSLAELLSEIKSIVISEDVGEKISVAVDNADLAQEFLEKDVDQGLKYAKVAFKNSEEAFSDPSLLSLLYFPEDQKYAVYIPLFLPIMIPVFMSLFTLRKWIFKKKQKIE</sequence>
<dbReference type="Pfam" id="PF10510">
    <property type="entry name" value="PIG-S"/>
    <property type="match status" value="2"/>
</dbReference>
<keyword evidence="7 10" id="KW-1133">Transmembrane helix</keyword>
<accession>A0A6P7FUV9</accession>
<evidence type="ECO:0000256" key="8">
    <source>
        <dbReference type="ARBA" id="ARBA00023136"/>
    </source>
</evidence>